<dbReference type="Proteomes" id="UP000245720">
    <property type="component" value="Unassembled WGS sequence"/>
</dbReference>
<dbReference type="RefSeq" id="WP_181380235.1">
    <property type="nucleotide sequence ID" value="NZ_QGDI01000003.1"/>
</dbReference>
<comment type="caution">
    <text evidence="1">The sequence shown here is derived from an EMBL/GenBank/DDBJ whole genome shotgun (WGS) entry which is preliminary data.</text>
</comment>
<dbReference type="AlphaFoldDB" id="A0A315Y0V5"/>
<protein>
    <submittedName>
        <fullName evidence="1">Uncharacterized protein</fullName>
    </submittedName>
</protein>
<dbReference type="EMBL" id="QGDI01000003">
    <property type="protein sequence ID" value="PWJ13925.1"/>
    <property type="molecule type" value="Genomic_DNA"/>
</dbReference>
<proteinExistence type="predicted"/>
<evidence type="ECO:0000313" key="1">
    <source>
        <dbReference type="EMBL" id="PWJ13925.1"/>
    </source>
</evidence>
<reference evidence="1 2" key="1">
    <citation type="submission" date="2018-05" db="EMBL/GenBank/DDBJ databases">
        <title>The Hungate 1000. A catalogue of reference genomes from the rumen microbiome.</title>
        <authorList>
            <person name="Kelly W."/>
        </authorList>
    </citation>
    <scope>NUCLEOTIDE SEQUENCE [LARGE SCALE GENOMIC DNA]</scope>
    <source>
        <strain evidence="1 2">SAb67</strain>
    </source>
</reference>
<name>A0A315Y0V5_RUMFL</name>
<evidence type="ECO:0000313" key="2">
    <source>
        <dbReference type="Proteomes" id="UP000245720"/>
    </source>
</evidence>
<gene>
    <name evidence="1" type="ORF">IE37_00855</name>
</gene>
<organism evidence="1 2">
    <name type="scientific">Ruminococcus flavefaciens</name>
    <dbReference type="NCBI Taxonomy" id="1265"/>
    <lineage>
        <taxon>Bacteria</taxon>
        <taxon>Bacillati</taxon>
        <taxon>Bacillota</taxon>
        <taxon>Clostridia</taxon>
        <taxon>Eubacteriales</taxon>
        <taxon>Oscillospiraceae</taxon>
        <taxon>Ruminococcus</taxon>
    </lineage>
</organism>
<accession>A0A315Y0V5</accession>
<sequence>MITLYQKAAAIAIKLEQLDKELLLRPEWVLRRATAEEIDFYYAKMCKGV</sequence>